<feature type="transmembrane region" description="Helical" evidence="1">
    <location>
        <begin position="42"/>
        <end position="66"/>
    </location>
</feature>
<keyword evidence="1" id="KW-0472">Membrane</keyword>
<gene>
    <name evidence="2" type="ORF">DRP43_00220</name>
</gene>
<accession>A0A660SRD8</accession>
<organism evidence="2 3">
    <name type="scientific">candidate division TA06 bacterium</name>
    <dbReference type="NCBI Taxonomy" id="2250710"/>
    <lineage>
        <taxon>Bacteria</taxon>
        <taxon>Bacteria division TA06</taxon>
    </lineage>
</organism>
<proteinExistence type="predicted"/>
<feature type="transmembrane region" description="Helical" evidence="1">
    <location>
        <begin position="116"/>
        <end position="138"/>
    </location>
</feature>
<name>A0A660SRD8_UNCT6</name>
<evidence type="ECO:0000313" key="2">
    <source>
        <dbReference type="EMBL" id="RKX72636.1"/>
    </source>
</evidence>
<reference evidence="2 3" key="1">
    <citation type="submission" date="2018-06" db="EMBL/GenBank/DDBJ databases">
        <title>Extensive metabolic versatility and redundancy in microbially diverse, dynamic hydrothermal sediments.</title>
        <authorList>
            <person name="Dombrowski N."/>
            <person name="Teske A."/>
            <person name="Baker B.J."/>
        </authorList>
    </citation>
    <scope>NUCLEOTIDE SEQUENCE [LARGE SCALE GENOMIC DNA]</scope>
    <source>
        <strain evidence="2">B10_G13</strain>
    </source>
</reference>
<dbReference type="EMBL" id="QNBD01000005">
    <property type="protein sequence ID" value="RKX72636.1"/>
    <property type="molecule type" value="Genomic_DNA"/>
</dbReference>
<evidence type="ECO:0000256" key="1">
    <source>
        <dbReference type="SAM" id="Phobius"/>
    </source>
</evidence>
<feature type="transmembrane region" description="Helical" evidence="1">
    <location>
        <begin position="150"/>
        <end position="170"/>
    </location>
</feature>
<keyword evidence="1" id="KW-1133">Transmembrane helix</keyword>
<evidence type="ECO:0008006" key="4">
    <source>
        <dbReference type="Google" id="ProtNLM"/>
    </source>
</evidence>
<keyword evidence="1" id="KW-0812">Transmembrane</keyword>
<feature type="transmembrane region" description="Helical" evidence="1">
    <location>
        <begin position="12"/>
        <end position="30"/>
    </location>
</feature>
<feature type="non-terminal residue" evidence="2">
    <location>
        <position position="193"/>
    </location>
</feature>
<comment type="caution">
    <text evidence="2">The sequence shown here is derived from an EMBL/GenBank/DDBJ whole genome shotgun (WGS) entry which is preliminary data.</text>
</comment>
<evidence type="ECO:0000313" key="3">
    <source>
        <dbReference type="Proteomes" id="UP000271125"/>
    </source>
</evidence>
<sequence>MKKIFNHPIVKIIEVLLILLLLAYVLKPFFKDSDKIVEILKSFNIIFLALGFFLLSFVVSMYPLIWRSILSKFGTKITIDKAYKSWIYSNVGKYMPGKIWQFAGRVMLTKEAYGEVIIFTILLETVIAGVAAIIVFLWGALVGGIFTAKWVKYLSIALPILIALLHPYFLKQILKILSKIRKLELHENFTMKY</sequence>
<protein>
    <recommendedName>
        <fullName evidence="4">Flippase-like domain-containing protein</fullName>
    </recommendedName>
</protein>
<dbReference type="AlphaFoldDB" id="A0A660SRD8"/>
<dbReference type="Proteomes" id="UP000271125">
    <property type="component" value="Unassembled WGS sequence"/>
</dbReference>